<evidence type="ECO:0000313" key="3">
    <source>
        <dbReference type="EMBL" id="KXA63257.1"/>
    </source>
</evidence>
<feature type="transmembrane region" description="Helical" evidence="2">
    <location>
        <begin position="47"/>
        <end position="65"/>
    </location>
</feature>
<protein>
    <submittedName>
        <fullName evidence="3">Uncharacterized protein</fullName>
    </submittedName>
</protein>
<feature type="transmembrane region" description="Helical" evidence="2">
    <location>
        <begin position="86"/>
        <end position="110"/>
    </location>
</feature>
<feature type="transmembrane region" description="Helical" evidence="2">
    <location>
        <begin position="12"/>
        <end position="35"/>
    </location>
</feature>
<keyword evidence="2" id="KW-0812">Transmembrane</keyword>
<feature type="transmembrane region" description="Helical" evidence="2">
    <location>
        <begin position="122"/>
        <end position="145"/>
    </location>
</feature>
<gene>
    <name evidence="3" type="ORF">HMPREF3228_00026</name>
</gene>
<keyword evidence="2" id="KW-0472">Membrane</keyword>
<dbReference type="EMBL" id="LRQR01000001">
    <property type="protein sequence ID" value="KXA63257.1"/>
    <property type="molecule type" value="Genomic_DNA"/>
</dbReference>
<name>A0A133S3U9_STRMT</name>
<organism evidence="3 4">
    <name type="scientific">Streptococcus mitis</name>
    <dbReference type="NCBI Taxonomy" id="28037"/>
    <lineage>
        <taxon>Bacteria</taxon>
        <taxon>Bacillati</taxon>
        <taxon>Bacillota</taxon>
        <taxon>Bacilli</taxon>
        <taxon>Lactobacillales</taxon>
        <taxon>Streptococcaceae</taxon>
        <taxon>Streptococcus</taxon>
        <taxon>Streptococcus mitis group</taxon>
    </lineage>
</organism>
<accession>A0A133S3U9</accession>
<evidence type="ECO:0000256" key="2">
    <source>
        <dbReference type="SAM" id="Phobius"/>
    </source>
</evidence>
<sequence length="179" mass="20896">MRRENRNSDFFIKIFPFLISAVVAIIDCKINFIYAGSKGIDTLFSNLINVFAIIVGVLIALFGVLPSVHSSLIMERIREYDAESDLFYFCKETLFLNFLSLCFTILLGFIHSNFNLNNYNYIFYIWLFVVCSTLISSFKTILILLKISFWSSKKKEEIEKLDESESQKLKNKYVDKEKQ</sequence>
<comment type="caution">
    <text evidence="3">The sequence shown here is derived from an EMBL/GenBank/DDBJ whole genome shotgun (WGS) entry which is preliminary data.</text>
</comment>
<proteinExistence type="predicted"/>
<dbReference type="AlphaFoldDB" id="A0A133S3U9"/>
<evidence type="ECO:0000313" key="4">
    <source>
        <dbReference type="Proteomes" id="UP000070065"/>
    </source>
</evidence>
<dbReference type="RefSeq" id="WP_060805156.1">
    <property type="nucleotide sequence ID" value="NZ_JAJNSD010000019.1"/>
</dbReference>
<feature type="region of interest" description="Disordered" evidence="1">
    <location>
        <begin position="160"/>
        <end position="179"/>
    </location>
</feature>
<evidence type="ECO:0000256" key="1">
    <source>
        <dbReference type="SAM" id="MobiDB-lite"/>
    </source>
</evidence>
<dbReference type="PATRIC" id="fig|28037.231.peg.25"/>
<keyword evidence="2" id="KW-1133">Transmembrane helix</keyword>
<reference evidence="3 4" key="1">
    <citation type="submission" date="2016-01" db="EMBL/GenBank/DDBJ databases">
        <authorList>
            <person name="Oliw E.H."/>
        </authorList>
    </citation>
    <scope>NUCLEOTIDE SEQUENCE [LARGE SCALE GENOMIC DNA]</scope>
    <source>
        <strain evidence="3 4">CMW7705B</strain>
    </source>
</reference>
<dbReference type="Proteomes" id="UP000070065">
    <property type="component" value="Unassembled WGS sequence"/>
</dbReference>